<evidence type="ECO:0000256" key="8">
    <source>
        <dbReference type="SAM" id="Coils"/>
    </source>
</evidence>
<evidence type="ECO:0000313" key="15">
    <source>
        <dbReference type="RefSeq" id="XP_022084599.1"/>
    </source>
</evidence>
<dbReference type="PANTHER" id="PTHR13800:SF12">
    <property type="entry name" value="TRANSIENT RECEPTOR POTENTIAL CATION CHANNEL SUBFAMILY M MEMBER-LIKE 2"/>
    <property type="match status" value="1"/>
</dbReference>
<protein>
    <submittedName>
        <fullName evidence="15 16">Transient receptor potential cation channel subfamily M member 2-like isoform X1</fullName>
    </submittedName>
</protein>
<dbReference type="KEGG" id="aplc:110976006"/>
<evidence type="ECO:0000256" key="10">
    <source>
        <dbReference type="SAM" id="Phobius"/>
    </source>
</evidence>
<dbReference type="Proteomes" id="UP000694845">
    <property type="component" value="Unplaced"/>
</dbReference>
<evidence type="ECO:0000256" key="4">
    <source>
        <dbReference type="ARBA" id="ARBA00022989"/>
    </source>
</evidence>
<evidence type="ECO:0000313" key="17">
    <source>
        <dbReference type="RefSeq" id="XP_022084601.1"/>
    </source>
</evidence>
<dbReference type="RefSeq" id="XP_022084599.1">
    <property type="nucleotide sequence ID" value="XM_022228907.1"/>
</dbReference>
<feature type="transmembrane region" description="Helical" evidence="10">
    <location>
        <begin position="912"/>
        <end position="930"/>
    </location>
</feature>
<evidence type="ECO:0000256" key="3">
    <source>
        <dbReference type="ARBA" id="ARBA00022692"/>
    </source>
</evidence>
<feature type="transmembrane region" description="Helical" evidence="10">
    <location>
        <begin position="813"/>
        <end position="834"/>
    </location>
</feature>
<dbReference type="AlphaFoldDB" id="A0A8B7XX34"/>
<feature type="transmembrane region" description="Helical" evidence="10">
    <location>
        <begin position="942"/>
        <end position="966"/>
    </location>
</feature>
<keyword evidence="7" id="KW-0407">Ion channel</keyword>
<keyword evidence="3 10" id="KW-0812">Transmembrane</keyword>
<evidence type="ECO:0000313" key="16">
    <source>
        <dbReference type="RefSeq" id="XP_022084600.1"/>
    </source>
</evidence>
<organism evidence="14 16">
    <name type="scientific">Acanthaster planci</name>
    <name type="common">Crown-of-thorns starfish</name>
    <dbReference type="NCBI Taxonomy" id="133434"/>
    <lineage>
        <taxon>Eukaryota</taxon>
        <taxon>Metazoa</taxon>
        <taxon>Echinodermata</taxon>
        <taxon>Eleutherozoa</taxon>
        <taxon>Asterozoa</taxon>
        <taxon>Asteroidea</taxon>
        <taxon>Valvatacea</taxon>
        <taxon>Valvatida</taxon>
        <taxon>Acanthasteridae</taxon>
        <taxon>Acanthaster</taxon>
    </lineage>
</organism>
<evidence type="ECO:0000256" key="9">
    <source>
        <dbReference type="SAM" id="MobiDB-lite"/>
    </source>
</evidence>
<keyword evidence="8" id="KW-0175">Coiled coil</keyword>
<name>A0A8B7XX34_ACAPL</name>
<proteinExistence type="predicted"/>
<dbReference type="OrthoDB" id="310870at2759"/>
<dbReference type="GO" id="GO:0099604">
    <property type="term" value="F:ligand-gated calcium channel activity"/>
    <property type="evidence" value="ECO:0007669"/>
    <property type="project" value="TreeGrafter"/>
</dbReference>
<keyword evidence="4 10" id="KW-1133">Transmembrane helix</keyword>
<dbReference type="PANTHER" id="PTHR13800">
    <property type="entry name" value="TRANSIENT RECEPTOR POTENTIAL CATION CHANNEL, SUBFAMILY M, MEMBER 6"/>
    <property type="match status" value="1"/>
</dbReference>
<feature type="transmembrane region" description="Helical" evidence="10">
    <location>
        <begin position="880"/>
        <end position="900"/>
    </location>
</feature>
<feature type="domain" description="TRPM-like" evidence="13">
    <location>
        <begin position="458"/>
        <end position="683"/>
    </location>
</feature>
<dbReference type="InterPro" id="IPR005821">
    <property type="entry name" value="Ion_trans_dom"/>
</dbReference>
<dbReference type="RefSeq" id="XP_022084600.1">
    <property type="nucleotide sequence ID" value="XM_022228908.1"/>
</dbReference>
<sequence>MAGCCNCLNPGPQQSYIATVQGPDLEQAHSSQVQGTCDTNQEPVTGQVGKKSHSGLKAQLTTLLAMGPTARQNSIELSGMGFTRQSSRYDYGFTKDYLSGNIKFLESKKAHKYTKSKYLAIQPDENPDVVVSALSKKWGLDFPKLLISILGGGEEVTKGNYAMKKAFCKGLVEAVLSTDVWLFTGGLNCGMMKRMGQALTNYAIGRAMVKHRDVVAVGVASLGIVSQKEKLLGSERMPVMYNMDGDSNNSDNEGDGDYDCRDDASAPTHHLEPNHTHFILVGNTDSKLGDEVGIRNELVHMIAKCKIKGSNATVPALHVVFGGDHSTIQTVNDAVTKHQIPVLVIPDSGGAADVLTFAINSRPQTGEDNIAFDVKITHEIKMKLSLDPKCFVRTKDLIKEIIKRRHLINVCDQDFRIDEAILRALMNANRGCKAQDDLHLAVIWNRIDLAKKELLAHRKWKHSELRDSFYYALVNNQPKFVKLFIAEGNMDVKKFLTAQMLVDLYNETSQESYVLHSLLEKQRAKRHFRGSVQFSLEDVGHVLKELVFDTYESDYSSSHFRCSDAVFFKQPLQELFLWAVLLHRFRMAKLFWKLGKPSIGGALLASKILRALSELQKQDPQESAEMHKHAKDFQTMAIDFLNLCYTGDRRRTSLLLVRNLPDWGNSTCLDLAAAARNKQFIAHAAVQNLLNELWMGRLSLRTGLFKIWTSIFFPFLICCVVTFMSKEDPRVPARRKLPQQISKDSSGNRETHDDLTRSKSGCQTTSYQTCNTDDADDTGSVKTYMTHVTYRQHEEDGLPCWYKMKLFYEAPVISFRLNMISHFLFLGLFSYILLCNFTEEVSIYEMVLMGWVFTLFTEEVRQIFQEDYQTVYHRFDAWLWGYWNCMDLLSLVMFAVGVGLRFHPVTLDAARIILALDLVVFYLRILHIFSASKLLGPKLIMIVRMLVLLVAFLAILLVFLVAFGVACQAILFPNNQDIVGIIKGVFYQSYFQLYGELFLEDIDSEECALLESANVGSMQRCPQHSWFGTLILAFYLFISNILLLNLLIAMLNYTFQAIQDNTDTFWKFQRYQLVKEYYQRPSVVPPLIIVMHVYQMIRWAWDKCFPGCTLYRSANLMKRKLQQDKQIEISTWEEVTGEDYLAEQKKLTNRESHKRMKQTDEKLEALSSKMTKHFEGARLNKAIEGRFNMLEAQIANLECLVNSLHGTGLSSDSSDGLTRAGHLQSLRHHMKSYPPKKGKSATLK</sequence>
<evidence type="ECO:0000313" key="14">
    <source>
        <dbReference type="Proteomes" id="UP000694845"/>
    </source>
</evidence>
<feature type="region of interest" description="Disordered" evidence="9">
    <location>
        <begin position="243"/>
        <end position="269"/>
    </location>
</feature>
<reference evidence="15 16" key="1">
    <citation type="submission" date="2025-04" db="UniProtKB">
        <authorList>
            <consortium name="RefSeq"/>
        </authorList>
    </citation>
    <scope>IDENTIFICATION</scope>
</reference>
<feature type="coiled-coil region" evidence="8">
    <location>
        <begin position="1149"/>
        <end position="1200"/>
    </location>
</feature>
<feature type="compositionally biased region" description="Basic and acidic residues" evidence="9">
    <location>
        <begin position="746"/>
        <end position="757"/>
    </location>
</feature>
<dbReference type="InterPro" id="IPR041491">
    <property type="entry name" value="TRPM_SLOG"/>
</dbReference>
<keyword evidence="14" id="KW-1185">Reference proteome</keyword>
<dbReference type="Pfam" id="PF18139">
    <property type="entry name" value="LSDAT_euk"/>
    <property type="match status" value="1"/>
</dbReference>
<gene>
    <name evidence="15 16 17" type="primary">LOC110976006</name>
</gene>
<evidence type="ECO:0000256" key="5">
    <source>
        <dbReference type="ARBA" id="ARBA00023065"/>
    </source>
</evidence>
<dbReference type="GeneID" id="110976006"/>
<feature type="transmembrane region" description="Helical" evidence="10">
    <location>
        <begin position="1026"/>
        <end position="1051"/>
    </location>
</feature>
<dbReference type="GO" id="GO:0005886">
    <property type="term" value="C:plasma membrane"/>
    <property type="evidence" value="ECO:0007669"/>
    <property type="project" value="TreeGrafter"/>
</dbReference>
<dbReference type="InterPro" id="IPR057366">
    <property type="entry name" value="TRPM-like"/>
</dbReference>
<evidence type="ECO:0000259" key="11">
    <source>
        <dbReference type="Pfam" id="PF00520"/>
    </source>
</evidence>
<feature type="transmembrane region" description="Helical" evidence="10">
    <location>
        <begin position="707"/>
        <end position="725"/>
    </location>
</feature>
<feature type="compositionally biased region" description="Basic and acidic residues" evidence="9">
    <location>
        <begin position="258"/>
        <end position="269"/>
    </location>
</feature>
<evidence type="ECO:0000256" key="1">
    <source>
        <dbReference type="ARBA" id="ARBA00004141"/>
    </source>
</evidence>
<keyword evidence="2" id="KW-0813">Transport</keyword>
<dbReference type="Pfam" id="PF00520">
    <property type="entry name" value="Ion_trans"/>
    <property type="match status" value="1"/>
</dbReference>
<keyword evidence="6 10" id="KW-0472">Membrane</keyword>
<evidence type="ECO:0000259" key="13">
    <source>
        <dbReference type="Pfam" id="PF25508"/>
    </source>
</evidence>
<accession>A0A8B7XX34</accession>
<dbReference type="Pfam" id="PF25508">
    <property type="entry name" value="TRPM2"/>
    <property type="match status" value="1"/>
</dbReference>
<keyword evidence="5" id="KW-0406">Ion transport</keyword>
<evidence type="ECO:0000259" key="12">
    <source>
        <dbReference type="Pfam" id="PF18139"/>
    </source>
</evidence>
<feature type="domain" description="Ion transport" evidence="11">
    <location>
        <begin position="830"/>
        <end position="1062"/>
    </location>
</feature>
<comment type="subcellular location">
    <subcellularLocation>
        <location evidence="1">Membrane</location>
        <topology evidence="1">Multi-pass membrane protein</topology>
    </subcellularLocation>
</comment>
<feature type="region of interest" description="Disordered" evidence="9">
    <location>
        <begin position="734"/>
        <end position="764"/>
    </location>
</feature>
<evidence type="ECO:0000256" key="7">
    <source>
        <dbReference type="ARBA" id="ARBA00023303"/>
    </source>
</evidence>
<dbReference type="InterPro" id="IPR050927">
    <property type="entry name" value="TRPM"/>
</dbReference>
<feature type="domain" description="TRPM SLOG" evidence="12">
    <location>
        <begin position="117"/>
        <end position="389"/>
    </location>
</feature>
<evidence type="ECO:0000256" key="6">
    <source>
        <dbReference type="ARBA" id="ARBA00023136"/>
    </source>
</evidence>
<evidence type="ECO:0000256" key="2">
    <source>
        <dbReference type="ARBA" id="ARBA00022448"/>
    </source>
</evidence>
<dbReference type="RefSeq" id="XP_022084601.1">
    <property type="nucleotide sequence ID" value="XM_022228909.1"/>
</dbReference>